<feature type="compositionally biased region" description="Pro residues" evidence="1">
    <location>
        <begin position="1269"/>
        <end position="1280"/>
    </location>
</feature>
<feature type="region of interest" description="Disordered" evidence="1">
    <location>
        <begin position="1264"/>
        <end position="1286"/>
    </location>
</feature>
<feature type="non-terminal residue" evidence="2">
    <location>
        <position position="1"/>
    </location>
</feature>
<dbReference type="InterPro" id="IPR036404">
    <property type="entry name" value="Jacalin-like_lectin_dom_sf"/>
</dbReference>
<proteinExistence type="predicted"/>
<evidence type="ECO:0000313" key="3">
    <source>
        <dbReference type="Proteomes" id="UP000326924"/>
    </source>
</evidence>
<accession>A0A5J5EER1</accession>
<dbReference type="EMBL" id="VXIS01000410">
    <property type="protein sequence ID" value="KAA8893711.1"/>
    <property type="molecule type" value="Genomic_DNA"/>
</dbReference>
<keyword evidence="3" id="KW-1185">Reference proteome</keyword>
<dbReference type="Gene3D" id="2.100.10.30">
    <property type="entry name" value="Jacalin-like lectin domain"/>
    <property type="match status" value="2"/>
</dbReference>
<sequence>KQYDTHFYCALCGGPFAQVFRTPVRPENSQCNPITDPHCSSADIDPQCPFNLSGEENRVLPEEVVERDMSYEARRSRERRFRAEDEGRRRGVMSERRTVRQAYDGKRISVNQMKWMKNIRALIHPDARWQPYNSQLHPRQGILLTGRGLIRESDNWADAFASEEEPLDNINSNSEYPVFPERLDRDIFGFHLYQELATDRVKNFISSIPFHAECWSLFKLAVEVTSHEKNIECTMEDFEDQIWDYLRGLIGVSGEKQQADQSHSNLHAGTRKEVVTRLSAVDYREAQSGGEGWHWKHEDGCHWLVADPSYIPRGPLLKRHPNTDPLPYAPRAAIIDPFTRLPNEVILEICAYLSSSDIFCWKVSSPTVLHVGLPESYYRRFLRQEFMYLYPRLSSEIEEQEDMMQRGIKSPIDWRGSFERLRRLTRTPRHPEDGKEWAEIDIGLKNRRRIWHIIKPIAEAIVETSDVSLYDFFHAHQNAVDTASVVRGYVGARSGQQGTICTAYVGCRVVHSESDVHEDEDEDEVEEVANVRTEAIRMWYDGPTGLFTGVEFEIFDEGLQGLAKKRFGRPGSEHVDVALRDKVLAGFAFCFSRGIVCGAQAFFLDASEAITREPVDLQFSRRVGRWSADGLIRKLVASPERGNFVGLTGFLNSAGFIETVAILEENHADFLIEPPRTIPLTHHEASLWRRRLPPCNVVLREREGIATTNWRLSGSEWEIWAPGYHEDGVEVRGYVPPIGRLEKITGYYDQRFLRGLEFVYVNINGRRTSSLIGLREGDKQSTFVLSIGDKVIASVISSSDEGVHGLLFVTQNGFRSQMLGPQFLGTHKVFTPLQDFHALQNGSGTEHKEYLSQNIIGVHALYDYEDKRFLQLGLACECEEDVSVQSIFAQALPGIIPFDVKDESLGVWVDEPLPTDWIIGANPTDVGIDATYRTRRRKPFNDYSGWAHLESLSGITIYRDMAGVKFSYASGVDKCFGCVYDQVGASFQAIDHQKGERVIGIAVLDCAEGQSPELLDEGNDKTSIISASSRPLEVKTVMERILFITNFNESQLPSPVRCKTQFPEHLVAIKFDFNHDHLVSWAPVYGLKPSGLSMKELMKRLRFPWRAHDPEIVEDHDLPETAYAISTLFGDNDAGRIDAVKGYVTRSGHFCGLLFRRNGKWSDGVFGERSAYENIFELRKGESFISIFLPEEAGQRKSNALALSTNHGRTTPWFGNIENTVNARYLQTPPGYVVVGIYGAQFEKPDLYGHYHLDWLGLLYRPEETSSPKPAPPPTAPPEPQRTSYRIPDPHTGLEWIFLQARSSSAGIRLTSLLSQEDYRMLGSKHLGRAFSTFEPEKLLQISAWCAKGICSIRFHGTSAMGLITVGDWPADAEGVCLSSDEKMLIHGPGGERISSVKVAFERPGTGRIIALCFKTSFGRQKTFCGSLMPKKESRDLEGENVRELRCREGCEIVGLHGVFDIYDIYDLGLVFQKAEPLCQANGNKNYFDHGQRTQLLAECQTIF</sequence>
<dbReference type="InParanoid" id="A0A5J5EER1"/>
<name>A0A5J5EER1_9PEZI</name>
<evidence type="ECO:0000256" key="1">
    <source>
        <dbReference type="SAM" id="MobiDB-lite"/>
    </source>
</evidence>
<dbReference type="Proteomes" id="UP000326924">
    <property type="component" value="Unassembled WGS sequence"/>
</dbReference>
<comment type="caution">
    <text evidence="2">The sequence shown here is derived from an EMBL/GenBank/DDBJ whole genome shotgun (WGS) entry which is preliminary data.</text>
</comment>
<evidence type="ECO:0000313" key="2">
    <source>
        <dbReference type="EMBL" id="KAA8893711.1"/>
    </source>
</evidence>
<protein>
    <recommendedName>
        <fullName evidence="4">F-box domain-containing protein</fullName>
    </recommendedName>
</protein>
<dbReference type="OrthoDB" id="6612291at2759"/>
<dbReference type="SUPFAM" id="SSF51101">
    <property type="entry name" value="Mannose-binding lectins"/>
    <property type="match status" value="3"/>
</dbReference>
<evidence type="ECO:0008006" key="4">
    <source>
        <dbReference type="Google" id="ProtNLM"/>
    </source>
</evidence>
<organism evidence="2 3">
    <name type="scientific">Sphaerosporella brunnea</name>
    <dbReference type="NCBI Taxonomy" id="1250544"/>
    <lineage>
        <taxon>Eukaryota</taxon>
        <taxon>Fungi</taxon>
        <taxon>Dikarya</taxon>
        <taxon>Ascomycota</taxon>
        <taxon>Pezizomycotina</taxon>
        <taxon>Pezizomycetes</taxon>
        <taxon>Pezizales</taxon>
        <taxon>Pyronemataceae</taxon>
        <taxon>Sphaerosporella</taxon>
    </lineage>
</organism>
<gene>
    <name evidence="2" type="ORF">FN846DRAFT_1003903</name>
</gene>
<reference evidence="2 3" key="1">
    <citation type="submission" date="2019-09" db="EMBL/GenBank/DDBJ databases">
        <title>Draft genome of the ectomycorrhizal ascomycete Sphaerosporella brunnea.</title>
        <authorList>
            <consortium name="DOE Joint Genome Institute"/>
            <person name="Benucci G.M."/>
            <person name="Marozzi G."/>
            <person name="Antonielli L."/>
            <person name="Sanchez S."/>
            <person name="Marco P."/>
            <person name="Wang X."/>
            <person name="Falini L.B."/>
            <person name="Barry K."/>
            <person name="Haridas S."/>
            <person name="Lipzen A."/>
            <person name="Labutti K."/>
            <person name="Grigoriev I.V."/>
            <person name="Murat C."/>
            <person name="Martin F."/>
            <person name="Albertini E."/>
            <person name="Donnini D."/>
            <person name="Bonito G."/>
        </authorList>
    </citation>
    <scope>NUCLEOTIDE SEQUENCE [LARGE SCALE GENOMIC DNA]</scope>
    <source>
        <strain evidence="2 3">Sb_GMNB300</strain>
    </source>
</reference>